<name>A0AAV7T7K9_PLEWA</name>
<dbReference type="EMBL" id="JANPWB010000007">
    <property type="protein sequence ID" value="KAJ1172519.1"/>
    <property type="molecule type" value="Genomic_DNA"/>
</dbReference>
<gene>
    <name evidence="1" type="ORF">NDU88_004365</name>
</gene>
<comment type="caution">
    <text evidence="1">The sequence shown here is derived from an EMBL/GenBank/DDBJ whole genome shotgun (WGS) entry which is preliminary data.</text>
</comment>
<evidence type="ECO:0000313" key="1">
    <source>
        <dbReference type="EMBL" id="KAJ1172519.1"/>
    </source>
</evidence>
<dbReference type="Proteomes" id="UP001066276">
    <property type="component" value="Chromosome 4_1"/>
</dbReference>
<organism evidence="1 2">
    <name type="scientific">Pleurodeles waltl</name>
    <name type="common">Iberian ribbed newt</name>
    <dbReference type="NCBI Taxonomy" id="8319"/>
    <lineage>
        <taxon>Eukaryota</taxon>
        <taxon>Metazoa</taxon>
        <taxon>Chordata</taxon>
        <taxon>Craniata</taxon>
        <taxon>Vertebrata</taxon>
        <taxon>Euteleostomi</taxon>
        <taxon>Amphibia</taxon>
        <taxon>Batrachia</taxon>
        <taxon>Caudata</taxon>
        <taxon>Salamandroidea</taxon>
        <taxon>Salamandridae</taxon>
        <taxon>Pleurodelinae</taxon>
        <taxon>Pleurodeles</taxon>
    </lineage>
</organism>
<dbReference type="AlphaFoldDB" id="A0AAV7T7K9"/>
<proteinExistence type="predicted"/>
<reference evidence="1" key="1">
    <citation type="journal article" date="2022" name="bioRxiv">
        <title>Sequencing and chromosome-scale assembly of the giantPleurodeles waltlgenome.</title>
        <authorList>
            <person name="Brown T."/>
            <person name="Elewa A."/>
            <person name="Iarovenko S."/>
            <person name="Subramanian E."/>
            <person name="Araus A.J."/>
            <person name="Petzold A."/>
            <person name="Susuki M."/>
            <person name="Suzuki K.-i.T."/>
            <person name="Hayashi T."/>
            <person name="Toyoda A."/>
            <person name="Oliveira C."/>
            <person name="Osipova E."/>
            <person name="Leigh N.D."/>
            <person name="Simon A."/>
            <person name="Yun M.H."/>
        </authorList>
    </citation>
    <scope>NUCLEOTIDE SEQUENCE</scope>
    <source>
        <strain evidence="1">20211129_DDA</strain>
        <tissue evidence="1">Liver</tissue>
    </source>
</reference>
<keyword evidence="2" id="KW-1185">Reference proteome</keyword>
<protein>
    <submittedName>
        <fullName evidence="1">Uncharacterized protein</fullName>
    </submittedName>
</protein>
<accession>A0AAV7T7K9</accession>
<sequence length="72" mass="7885">MQGRVWTKPVLLRSEPESCRSHSGVQGEREAYRAVCPHGGSAGDALCWHSEKPVVPVYGRDVFCVPMVGFAL</sequence>
<evidence type="ECO:0000313" key="2">
    <source>
        <dbReference type="Proteomes" id="UP001066276"/>
    </source>
</evidence>